<evidence type="ECO:0000256" key="11">
    <source>
        <dbReference type="ARBA" id="ARBA00049558"/>
    </source>
</evidence>
<evidence type="ECO:0000256" key="9">
    <source>
        <dbReference type="ARBA" id="ARBA00032005"/>
    </source>
</evidence>
<sequence>MQKELLLQYQEYNNKEELNDPKKALLDQAIFATKLAYAPYSKFRVGAAVLMEDGRMISGANIENASFPAGICAERAALSSVSSLAPNVKILSIAVSYINDNGQNESIISPCGICRQVISEYQQRQGSPISILLSNSLPSSKVIEIPSIEALLPFMFTKASLD</sequence>
<gene>
    <name evidence="16" type="primary">cdd</name>
    <name evidence="16" type="ORF">DI598_17290</name>
</gene>
<dbReference type="Gene3D" id="3.40.140.10">
    <property type="entry name" value="Cytidine Deaminase, domain 2"/>
    <property type="match status" value="1"/>
</dbReference>
<organism evidence="16 17">
    <name type="scientific">Pseudopedobacter saltans</name>
    <dbReference type="NCBI Taxonomy" id="151895"/>
    <lineage>
        <taxon>Bacteria</taxon>
        <taxon>Pseudomonadati</taxon>
        <taxon>Bacteroidota</taxon>
        <taxon>Sphingobacteriia</taxon>
        <taxon>Sphingobacteriales</taxon>
        <taxon>Sphingobacteriaceae</taxon>
        <taxon>Pseudopedobacter</taxon>
    </lineage>
</organism>
<keyword evidence="7 14" id="KW-0378">Hydrolase</keyword>
<evidence type="ECO:0000256" key="1">
    <source>
        <dbReference type="ARBA" id="ARBA00001947"/>
    </source>
</evidence>
<dbReference type="Pfam" id="PF00383">
    <property type="entry name" value="dCMP_cyt_deam_1"/>
    <property type="match status" value="1"/>
</dbReference>
<comment type="catalytic activity">
    <reaction evidence="11 14">
        <text>cytidine + H2O + H(+) = uridine + NH4(+)</text>
        <dbReference type="Rhea" id="RHEA:16069"/>
        <dbReference type="ChEBI" id="CHEBI:15377"/>
        <dbReference type="ChEBI" id="CHEBI:15378"/>
        <dbReference type="ChEBI" id="CHEBI:16704"/>
        <dbReference type="ChEBI" id="CHEBI:17562"/>
        <dbReference type="ChEBI" id="CHEBI:28938"/>
        <dbReference type="EC" id="3.5.4.5"/>
    </reaction>
</comment>
<name>A0A2W5ELM0_9SPHI</name>
<accession>A0A2W5ELM0</accession>
<dbReference type="PROSITE" id="PS00903">
    <property type="entry name" value="CYT_DCMP_DEAMINASES_1"/>
    <property type="match status" value="1"/>
</dbReference>
<comment type="cofactor">
    <cofactor evidence="1 13 14">
        <name>Zn(2+)</name>
        <dbReference type="ChEBI" id="CHEBI:29105"/>
    </cofactor>
</comment>
<evidence type="ECO:0000313" key="16">
    <source>
        <dbReference type="EMBL" id="PZP42130.1"/>
    </source>
</evidence>
<evidence type="ECO:0000256" key="3">
    <source>
        <dbReference type="ARBA" id="ARBA00006576"/>
    </source>
</evidence>
<comment type="similarity">
    <text evidence="3 14">Belongs to the cytidine and deoxycytidylate deaminase family.</text>
</comment>
<feature type="active site" description="Proton donor" evidence="12">
    <location>
        <position position="74"/>
    </location>
</feature>
<reference evidence="16 17" key="1">
    <citation type="submission" date="2017-11" db="EMBL/GenBank/DDBJ databases">
        <title>Infants hospitalized years apart are colonized by the same room-sourced microbial strains.</title>
        <authorList>
            <person name="Brooks B."/>
            <person name="Olm M.R."/>
            <person name="Firek B.A."/>
            <person name="Baker R."/>
            <person name="Thomas B.C."/>
            <person name="Morowitz M.J."/>
            <person name="Banfield J.F."/>
        </authorList>
    </citation>
    <scope>NUCLEOTIDE SEQUENCE [LARGE SCALE GENOMIC DNA]</scope>
    <source>
        <strain evidence="16">S2_009_000_R2_76</strain>
    </source>
</reference>
<feature type="binding site" evidence="13">
    <location>
        <position position="111"/>
    </location>
    <ligand>
        <name>Zn(2+)</name>
        <dbReference type="ChEBI" id="CHEBI:29105"/>
        <note>catalytic</note>
    </ligand>
</feature>
<dbReference type="GO" id="GO:0004126">
    <property type="term" value="F:cytidine deaminase activity"/>
    <property type="evidence" value="ECO:0007669"/>
    <property type="project" value="UniProtKB-UniRule"/>
</dbReference>
<evidence type="ECO:0000256" key="13">
    <source>
        <dbReference type="PIRSR" id="PIRSR606262-3"/>
    </source>
</evidence>
<dbReference type="InterPro" id="IPR006262">
    <property type="entry name" value="Cyt_deam_tetra"/>
</dbReference>
<evidence type="ECO:0000256" key="14">
    <source>
        <dbReference type="RuleBase" id="RU364006"/>
    </source>
</evidence>
<keyword evidence="6 13" id="KW-0479">Metal-binding</keyword>
<dbReference type="GO" id="GO:0042802">
    <property type="term" value="F:identical protein binding"/>
    <property type="evidence" value="ECO:0007669"/>
    <property type="project" value="UniProtKB-ARBA"/>
</dbReference>
<evidence type="ECO:0000256" key="8">
    <source>
        <dbReference type="ARBA" id="ARBA00022833"/>
    </source>
</evidence>
<feature type="domain" description="CMP/dCMP-type deaminase" evidence="15">
    <location>
        <begin position="20"/>
        <end position="144"/>
    </location>
</feature>
<keyword evidence="8 13" id="KW-0862">Zinc</keyword>
<dbReference type="PROSITE" id="PS51747">
    <property type="entry name" value="CYT_DCMP_DEAMINASES_2"/>
    <property type="match status" value="1"/>
</dbReference>
<evidence type="ECO:0000256" key="12">
    <source>
        <dbReference type="PIRSR" id="PIRSR606262-1"/>
    </source>
</evidence>
<comment type="catalytic activity">
    <reaction evidence="10 14">
        <text>2'-deoxycytidine + H2O + H(+) = 2'-deoxyuridine + NH4(+)</text>
        <dbReference type="Rhea" id="RHEA:13433"/>
        <dbReference type="ChEBI" id="CHEBI:15377"/>
        <dbReference type="ChEBI" id="CHEBI:15378"/>
        <dbReference type="ChEBI" id="CHEBI:15698"/>
        <dbReference type="ChEBI" id="CHEBI:16450"/>
        <dbReference type="ChEBI" id="CHEBI:28938"/>
        <dbReference type="EC" id="3.5.4.5"/>
    </reaction>
</comment>
<protein>
    <recommendedName>
        <fullName evidence="5 14">Cytidine deaminase</fullName>
        <ecNumber evidence="4 14">3.5.4.5</ecNumber>
    </recommendedName>
    <alternativeName>
        <fullName evidence="9 14">Cytidine aminohydrolase</fullName>
    </alternativeName>
</protein>
<dbReference type="NCBIfam" id="NF004064">
    <property type="entry name" value="PRK05578.1"/>
    <property type="match status" value="1"/>
</dbReference>
<dbReference type="InterPro" id="IPR016193">
    <property type="entry name" value="Cytidine_deaminase-like"/>
</dbReference>
<dbReference type="EMBL" id="QFOI01000453">
    <property type="protein sequence ID" value="PZP42130.1"/>
    <property type="molecule type" value="Genomic_DNA"/>
</dbReference>
<dbReference type="EC" id="3.5.4.5" evidence="4 14"/>
<comment type="caution">
    <text evidence="16">The sequence shown here is derived from an EMBL/GenBank/DDBJ whole genome shotgun (WGS) entry which is preliminary data.</text>
</comment>
<dbReference type="GO" id="GO:0008270">
    <property type="term" value="F:zinc ion binding"/>
    <property type="evidence" value="ECO:0007669"/>
    <property type="project" value="UniProtKB-UniRule"/>
</dbReference>
<dbReference type="PANTHER" id="PTHR11644">
    <property type="entry name" value="CYTIDINE DEAMINASE"/>
    <property type="match status" value="1"/>
</dbReference>
<dbReference type="InterPro" id="IPR016192">
    <property type="entry name" value="APOBEC/CMP_deaminase_Zn-bd"/>
</dbReference>
<dbReference type="GO" id="GO:0072527">
    <property type="term" value="P:pyrimidine-containing compound metabolic process"/>
    <property type="evidence" value="ECO:0007669"/>
    <property type="project" value="UniProtKB-ARBA"/>
</dbReference>
<dbReference type="NCBIfam" id="TIGR01354">
    <property type="entry name" value="cyt_deam_tetra"/>
    <property type="match status" value="1"/>
</dbReference>
<proteinExistence type="inferred from homology"/>
<feature type="binding site" evidence="13">
    <location>
        <position position="72"/>
    </location>
    <ligand>
        <name>Zn(2+)</name>
        <dbReference type="ChEBI" id="CHEBI:29105"/>
        <note>catalytic</note>
    </ligand>
</feature>
<dbReference type="SUPFAM" id="SSF53927">
    <property type="entry name" value="Cytidine deaminase-like"/>
    <property type="match status" value="1"/>
</dbReference>
<comment type="function">
    <text evidence="2 14">This enzyme scavenges exogenous and endogenous cytidine and 2'-deoxycytidine for UMP synthesis.</text>
</comment>
<feature type="binding site" evidence="13">
    <location>
        <position position="114"/>
    </location>
    <ligand>
        <name>Zn(2+)</name>
        <dbReference type="ChEBI" id="CHEBI:29105"/>
        <note>catalytic</note>
    </ligand>
</feature>
<evidence type="ECO:0000256" key="7">
    <source>
        <dbReference type="ARBA" id="ARBA00022801"/>
    </source>
</evidence>
<evidence type="ECO:0000256" key="6">
    <source>
        <dbReference type="ARBA" id="ARBA00022723"/>
    </source>
</evidence>
<evidence type="ECO:0000256" key="5">
    <source>
        <dbReference type="ARBA" id="ARBA00018266"/>
    </source>
</evidence>
<dbReference type="InterPro" id="IPR050202">
    <property type="entry name" value="Cyt/Deoxycyt_deaminase"/>
</dbReference>
<dbReference type="GO" id="GO:0005829">
    <property type="term" value="C:cytosol"/>
    <property type="evidence" value="ECO:0007669"/>
    <property type="project" value="TreeGrafter"/>
</dbReference>
<dbReference type="GO" id="GO:0055086">
    <property type="term" value="P:nucleobase-containing small molecule metabolic process"/>
    <property type="evidence" value="ECO:0007669"/>
    <property type="project" value="UniProtKB-ARBA"/>
</dbReference>
<evidence type="ECO:0000256" key="10">
    <source>
        <dbReference type="ARBA" id="ARBA00049252"/>
    </source>
</evidence>
<dbReference type="InterPro" id="IPR002125">
    <property type="entry name" value="CMP_dCMP_dom"/>
</dbReference>
<dbReference type="Proteomes" id="UP000249645">
    <property type="component" value="Unassembled WGS sequence"/>
</dbReference>
<evidence type="ECO:0000259" key="15">
    <source>
        <dbReference type="PROSITE" id="PS51747"/>
    </source>
</evidence>
<dbReference type="AlphaFoldDB" id="A0A2W5ELM0"/>
<evidence type="ECO:0000256" key="4">
    <source>
        <dbReference type="ARBA" id="ARBA00012783"/>
    </source>
</evidence>
<evidence type="ECO:0000313" key="17">
    <source>
        <dbReference type="Proteomes" id="UP000249645"/>
    </source>
</evidence>
<dbReference type="PANTHER" id="PTHR11644:SF2">
    <property type="entry name" value="CYTIDINE DEAMINASE"/>
    <property type="match status" value="1"/>
</dbReference>
<dbReference type="CDD" id="cd01283">
    <property type="entry name" value="cytidine_deaminase"/>
    <property type="match status" value="1"/>
</dbReference>
<evidence type="ECO:0000256" key="2">
    <source>
        <dbReference type="ARBA" id="ARBA00003949"/>
    </source>
</evidence>